<dbReference type="Pfam" id="PF04909">
    <property type="entry name" value="Amidohydro_2"/>
    <property type="match status" value="1"/>
</dbReference>
<comment type="caution">
    <text evidence="3">The sequence shown here is derived from an EMBL/GenBank/DDBJ whole genome shotgun (WGS) entry which is preliminary data.</text>
</comment>
<dbReference type="InterPro" id="IPR032465">
    <property type="entry name" value="ACMSD"/>
</dbReference>
<evidence type="ECO:0000259" key="2">
    <source>
        <dbReference type="Pfam" id="PF04909"/>
    </source>
</evidence>
<name>A0A4Q6XVF8_9SPHN</name>
<feature type="domain" description="Amidohydrolase-related" evidence="2">
    <location>
        <begin position="24"/>
        <end position="351"/>
    </location>
</feature>
<keyword evidence="1" id="KW-0456">Lyase</keyword>
<dbReference type="GO" id="GO:0005737">
    <property type="term" value="C:cytoplasm"/>
    <property type="evidence" value="ECO:0007669"/>
    <property type="project" value="TreeGrafter"/>
</dbReference>
<dbReference type="InterPro" id="IPR032466">
    <property type="entry name" value="Metal_Hydrolase"/>
</dbReference>
<dbReference type="AlphaFoldDB" id="A0A4Q6XVF8"/>
<dbReference type="PANTHER" id="PTHR21240">
    <property type="entry name" value="2-AMINO-3-CARBOXYLMUCONATE-6-SEMIALDEHYDE DECARBOXYLASE"/>
    <property type="match status" value="1"/>
</dbReference>
<evidence type="ECO:0000313" key="4">
    <source>
        <dbReference type="Proteomes" id="UP000292085"/>
    </source>
</evidence>
<protein>
    <submittedName>
        <fullName evidence="3">Amidohydrolase</fullName>
    </submittedName>
</protein>
<dbReference type="GO" id="GO:0019748">
    <property type="term" value="P:secondary metabolic process"/>
    <property type="evidence" value="ECO:0007669"/>
    <property type="project" value="TreeGrafter"/>
</dbReference>
<gene>
    <name evidence="3" type="ORF">EWE75_21910</name>
</gene>
<evidence type="ECO:0000256" key="1">
    <source>
        <dbReference type="ARBA" id="ARBA00023239"/>
    </source>
</evidence>
<keyword evidence="4" id="KW-1185">Reference proteome</keyword>
<dbReference type="PANTHER" id="PTHR21240:SF28">
    <property type="entry name" value="ISO-OROTATE DECARBOXYLASE (EUROFUNG)"/>
    <property type="match status" value="1"/>
</dbReference>
<dbReference type="OrthoDB" id="9799024at2"/>
<dbReference type="GO" id="GO:0016831">
    <property type="term" value="F:carboxy-lyase activity"/>
    <property type="evidence" value="ECO:0007669"/>
    <property type="project" value="InterPro"/>
</dbReference>
<dbReference type="Proteomes" id="UP000292085">
    <property type="component" value="Unassembled WGS sequence"/>
</dbReference>
<dbReference type="InterPro" id="IPR006680">
    <property type="entry name" value="Amidohydro-rel"/>
</dbReference>
<organism evidence="3 4">
    <name type="scientific">Sphingomonas populi</name>
    <dbReference type="NCBI Taxonomy" id="2484750"/>
    <lineage>
        <taxon>Bacteria</taxon>
        <taxon>Pseudomonadati</taxon>
        <taxon>Pseudomonadota</taxon>
        <taxon>Alphaproteobacteria</taxon>
        <taxon>Sphingomonadales</taxon>
        <taxon>Sphingomonadaceae</taxon>
        <taxon>Sphingomonas</taxon>
    </lineage>
</organism>
<proteinExistence type="predicted"/>
<dbReference type="Gene3D" id="3.20.20.140">
    <property type="entry name" value="Metal-dependent hydrolases"/>
    <property type="match status" value="1"/>
</dbReference>
<dbReference type="SUPFAM" id="SSF51556">
    <property type="entry name" value="Metallo-dependent hydrolases"/>
    <property type="match status" value="1"/>
</dbReference>
<dbReference type="EMBL" id="SGIS01000057">
    <property type="protein sequence ID" value="RZF60667.1"/>
    <property type="molecule type" value="Genomic_DNA"/>
</dbReference>
<dbReference type="GO" id="GO:0016787">
    <property type="term" value="F:hydrolase activity"/>
    <property type="evidence" value="ECO:0007669"/>
    <property type="project" value="UniProtKB-KW"/>
</dbReference>
<evidence type="ECO:0000313" key="3">
    <source>
        <dbReference type="EMBL" id="RZF60667.1"/>
    </source>
</evidence>
<dbReference type="RefSeq" id="WP_130160218.1">
    <property type="nucleotide sequence ID" value="NZ_SGIS01000057.1"/>
</dbReference>
<keyword evidence="3" id="KW-0378">Hydrolase</keyword>
<sequence>MAQPEHPLGSNNVGGSPPACQPVIDLHCHVHTPEVEALVAGRPEKAAAITRSLAEQGPESSRHNAAHLLPDCTARMSDIGRRLSEMDGMGVDVQVLSPSPGQYYYWADFDLAAEIVRLQNTHIARLVADHPKRLLGLGGVALQHPALAVEQLDHAVRHLGLRGVEISTLIDGRDLDDPEFEAFWQRAEELAAVVFIHPLGTSLGSRLDRFYLSNIIGQPLETTIALSKLIFSGVLDRRPGLKLLAAHGGGYLPTYAARSDHAWANRPDSHAMARPLSDYLRQIHFDILLYKPEAVAALAAVVGVDRLVIGTDYPFDMGHYDVESLVAAIPSISDSEREAILGGNALRLLNFDSNGLRNHRVDGCAHCADQIALSPPLV</sequence>
<reference evidence="3 4" key="1">
    <citation type="submission" date="2019-02" db="EMBL/GenBank/DDBJ databases">
        <authorList>
            <person name="Li Y."/>
        </authorList>
    </citation>
    <scope>NUCLEOTIDE SEQUENCE [LARGE SCALE GENOMIC DNA]</scope>
    <source>
        <strain evidence="3 4">3-7</strain>
    </source>
</reference>
<accession>A0A4Q6XVF8</accession>